<dbReference type="SUPFAM" id="SSF158855">
    <property type="entry name" value="Lipase chaperone-like"/>
    <property type="match status" value="1"/>
</dbReference>
<gene>
    <name evidence="1" type="ORF">JY572_34835</name>
</gene>
<dbReference type="RefSeq" id="WP_206715217.1">
    <property type="nucleotide sequence ID" value="NZ_CP071091.1"/>
</dbReference>
<dbReference type="Proteomes" id="UP000663090">
    <property type="component" value="Chromosome"/>
</dbReference>
<proteinExistence type="predicted"/>
<evidence type="ECO:0000313" key="2">
    <source>
        <dbReference type="Proteomes" id="UP000663090"/>
    </source>
</evidence>
<evidence type="ECO:0008006" key="3">
    <source>
        <dbReference type="Google" id="ProtNLM"/>
    </source>
</evidence>
<dbReference type="EMBL" id="CP071091">
    <property type="protein sequence ID" value="QSQ13465.1"/>
    <property type="molecule type" value="Genomic_DNA"/>
</dbReference>
<accession>A0ABX7N737</accession>
<keyword evidence="2" id="KW-1185">Reference proteome</keyword>
<protein>
    <recommendedName>
        <fullName evidence="3">Lipase helper protein</fullName>
    </recommendedName>
</protein>
<organism evidence="1 2">
    <name type="scientific">Myxococcus landrumensis</name>
    <dbReference type="NCBI Taxonomy" id="2813577"/>
    <lineage>
        <taxon>Bacteria</taxon>
        <taxon>Pseudomonadati</taxon>
        <taxon>Myxococcota</taxon>
        <taxon>Myxococcia</taxon>
        <taxon>Myxococcales</taxon>
        <taxon>Cystobacterineae</taxon>
        <taxon>Myxococcaceae</taxon>
        <taxon>Myxococcus</taxon>
    </lineage>
</organism>
<name>A0ABX7N737_9BACT</name>
<sequence length="355" mass="39746">MKLRTKVLLGGAVVALLVAVGLLRFTDSGPAAPPAAPAAMSAGASAPAPAGVAPAAPSGVVSAPVPPAATPVSDAELESLAAALRERYGAKLDEPYVQIRFVEELMRFFQQRSPDRWREELLAFVKAYFPERYDALEAMLRNRVDYEKWVRDNDSYLRGLSDAERRAATWDARNRLFGKETAERIWAAELKNQALADTLRSLDAREDLSLEKKLSTFKQRIQEVHGEKADAYIARHQQEMMNHFLDLSSVQTELGGMTPQARSQSLRAVRREMGLDEEALKRWDTLDQSRDARWDAGGKYMAERQTLAKELSGEALEARLAEVRARYFGGEADTIAQEEASGFYRFERPRQWGRN</sequence>
<evidence type="ECO:0000313" key="1">
    <source>
        <dbReference type="EMBL" id="QSQ13465.1"/>
    </source>
</evidence>
<reference evidence="1 2" key="1">
    <citation type="submission" date="2021-02" db="EMBL/GenBank/DDBJ databases">
        <title>De Novo genome assembly of isolated myxobacteria.</title>
        <authorList>
            <person name="Stevens D.C."/>
        </authorList>
    </citation>
    <scope>NUCLEOTIDE SEQUENCE [LARGE SCALE GENOMIC DNA]</scope>
    <source>
        <strain evidence="1 2">SCHIC003</strain>
    </source>
</reference>